<dbReference type="GO" id="GO:0008061">
    <property type="term" value="F:chitin binding"/>
    <property type="evidence" value="ECO:0007669"/>
    <property type="project" value="InterPro"/>
</dbReference>
<comment type="caution">
    <text evidence="2">The sequence shown here is derived from an EMBL/GenBank/DDBJ whole genome shotgun (WGS) entry which is preliminary data.</text>
</comment>
<dbReference type="InterPro" id="IPR001223">
    <property type="entry name" value="Glyco_hydro18_cat"/>
</dbReference>
<dbReference type="InterPro" id="IPR050314">
    <property type="entry name" value="Glycosyl_Hydrlase_18"/>
</dbReference>
<keyword evidence="3" id="KW-1185">Reference proteome</keyword>
<dbReference type="GO" id="GO:0005576">
    <property type="term" value="C:extracellular region"/>
    <property type="evidence" value="ECO:0007669"/>
    <property type="project" value="TreeGrafter"/>
</dbReference>
<evidence type="ECO:0000313" key="2">
    <source>
        <dbReference type="EMBL" id="KAG7529486.1"/>
    </source>
</evidence>
<dbReference type="PANTHER" id="PTHR11177:SF337">
    <property type="entry name" value="CHITINASE"/>
    <property type="match status" value="1"/>
</dbReference>
<organism evidence="2 3">
    <name type="scientific">Filobasidium floriforme</name>
    <dbReference type="NCBI Taxonomy" id="5210"/>
    <lineage>
        <taxon>Eukaryota</taxon>
        <taxon>Fungi</taxon>
        <taxon>Dikarya</taxon>
        <taxon>Basidiomycota</taxon>
        <taxon>Agaricomycotina</taxon>
        <taxon>Tremellomycetes</taxon>
        <taxon>Filobasidiales</taxon>
        <taxon>Filobasidiaceae</taxon>
        <taxon>Filobasidium</taxon>
    </lineage>
</organism>
<gene>
    <name evidence="2" type="ORF">FFLO_05628</name>
</gene>
<dbReference type="InterPro" id="IPR017853">
    <property type="entry name" value="GH"/>
</dbReference>
<dbReference type="Proteomes" id="UP000812966">
    <property type="component" value="Unassembled WGS sequence"/>
</dbReference>
<dbReference type="PROSITE" id="PS51910">
    <property type="entry name" value="GH18_2"/>
    <property type="match status" value="1"/>
</dbReference>
<sequence length="365" mass="41192">MTFTGESWITTAYDKPNMQDYIGYKKAHEGLKVGVAFGGWDLGKVEFKAAMSEGSARVKLLDDFENWFKETDPTGEVFDLIDIDYEYPQKQPDESAGFISFLKALREKFPDKEISVAVSGLPSDGGYAKLGSVNDEKKVVDFFNVMTYDIVNRVSTQAGHHSSLIETENSLKLWADEAYGLKYEDINVGFAFYAKWFGISNKDECKNDPKKCKFVVMQTKQADQCPTIPYKQEVTADPMSVVDCGTSSAFRFQPKNNANTFYHDVKLKSGGNFTMYENAQASYGRVPWDSEEKGIYDSDAKASLWVDDQAEFPLLWSWQSPKGMKETCDGLKELNVGGYMIWSLGGDNDKHSHIKALQESCWKHE</sequence>
<dbReference type="InterPro" id="IPR011583">
    <property type="entry name" value="Chitinase_II/V-like_cat"/>
</dbReference>
<dbReference type="GO" id="GO:0004568">
    <property type="term" value="F:chitinase activity"/>
    <property type="evidence" value="ECO:0007669"/>
    <property type="project" value="TreeGrafter"/>
</dbReference>
<feature type="domain" description="GH18" evidence="1">
    <location>
        <begin position="1"/>
        <end position="364"/>
    </location>
</feature>
<name>A0A8K0JGN2_9TREE</name>
<evidence type="ECO:0000313" key="3">
    <source>
        <dbReference type="Proteomes" id="UP000812966"/>
    </source>
</evidence>
<dbReference type="SUPFAM" id="SSF51445">
    <property type="entry name" value="(Trans)glycosidases"/>
    <property type="match status" value="1"/>
</dbReference>
<dbReference type="SMART" id="SM00636">
    <property type="entry name" value="Glyco_18"/>
    <property type="match status" value="1"/>
</dbReference>
<proteinExistence type="predicted"/>
<dbReference type="Gene3D" id="3.20.20.80">
    <property type="entry name" value="Glycosidases"/>
    <property type="match status" value="2"/>
</dbReference>
<dbReference type="EMBL" id="JABELV010000148">
    <property type="protein sequence ID" value="KAG7529486.1"/>
    <property type="molecule type" value="Genomic_DNA"/>
</dbReference>
<reference evidence="2" key="1">
    <citation type="submission" date="2020-04" db="EMBL/GenBank/DDBJ databases">
        <title>Analysis of mating type loci in Filobasidium floriforme.</title>
        <authorList>
            <person name="Nowrousian M."/>
        </authorList>
    </citation>
    <scope>NUCLEOTIDE SEQUENCE</scope>
    <source>
        <strain evidence="2">CBS 6242</strain>
    </source>
</reference>
<dbReference type="PANTHER" id="PTHR11177">
    <property type="entry name" value="CHITINASE"/>
    <property type="match status" value="1"/>
</dbReference>
<dbReference type="AlphaFoldDB" id="A0A8K0JGN2"/>
<dbReference type="Pfam" id="PF00704">
    <property type="entry name" value="Glyco_hydro_18"/>
    <property type="match status" value="1"/>
</dbReference>
<accession>A0A8K0JGN2</accession>
<protein>
    <recommendedName>
        <fullName evidence="1">GH18 domain-containing protein</fullName>
    </recommendedName>
</protein>
<dbReference type="GO" id="GO:0006032">
    <property type="term" value="P:chitin catabolic process"/>
    <property type="evidence" value="ECO:0007669"/>
    <property type="project" value="TreeGrafter"/>
</dbReference>
<dbReference type="GO" id="GO:0005975">
    <property type="term" value="P:carbohydrate metabolic process"/>
    <property type="evidence" value="ECO:0007669"/>
    <property type="project" value="InterPro"/>
</dbReference>
<evidence type="ECO:0000259" key="1">
    <source>
        <dbReference type="PROSITE" id="PS51910"/>
    </source>
</evidence>